<evidence type="ECO:0000313" key="5">
    <source>
        <dbReference type="Proteomes" id="UP000248917"/>
    </source>
</evidence>
<dbReference type="Pfam" id="PF00501">
    <property type="entry name" value="AMP-binding"/>
    <property type="match status" value="1"/>
</dbReference>
<dbReference type="AlphaFoldDB" id="A0A326RM09"/>
<evidence type="ECO:0000313" key="4">
    <source>
        <dbReference type="EMBL" id="PZV80312.1"/>
    </source>
</evidence>
<keyword evidence="5" id="KW-1185">Reference proteome</keyword>
<dbReference type="SUPFAM" id="SSF56801">
    <property type="entry name" value="Acetyl-CoA synthetase-like"/>
    <property type="match status" value="1"/>
</dbReference>
<dbReference type="InterPro" id="IPR042099">
    <property type="entry name" value="ANL_N_sf"/>
</dbReference>
<evidence type="ECO:0000259" key="2">
    <source>
        <dbReference type="Pfam" id="PF00501"/>
    </source>
</evidence>
<feature type="domain" description="AMP-dependent synthetase/ligase" evidence="2">
    <location>
        <begin position="56"/>
        <end position="409"/>
    </location>
</feature>
<dbReference type="InterPro" id="IPR025110">
    <property type="entry name" value="AMP-bd_C"/>
</dbReference>
<accession>A0A326RM09</accession>
<protein>
    <submittedName>
        <fullName evidence="4">Malonyl-CoA/methylmalonyl-CoA synthetase</fullName>
    </submittedName>
</protein>
<dbReference type="PANTHER" id="PTHR43201">
    <property type="entry name" value="ACYL-COA SYNTHETASE"/>
    <property type="match status" value="1"/>
</dbReference>
<organism evidence="4 5">
    <name type="scientific">Algoriphagus aquaeductus</name>
    <dbReference type="NCBI Taxonomy" id="475299"/>
    <lineage>
        <taxon>Bacteria</taxon>
        <taxon>Pseudomonadati</taxon>
        <taxon>Bacteroidota</taxon>
        <taxon>Cytophagia</taxon>
        <taxon>Cytophagales</taxon>
        <taxon>Cyclobacteriaceae</taxon>
        <taxon>Algoriphagus</taxon>
    </lineage>
</organism>
<dbReference type="InterPro" id="IPR000873">
    <property type="entry name" value="AMP-dep_synth/lig_dom"/>
</dbReference>
<dbReference type="CDD" id="cd05941">
    <property type="entry name" value="MCS"/>
    <property type="match status" value="1"/>
</dbReference>
<dbReference type="Gene3D" id="3.40.50.12780">
    <property type="entry name" value="N-terminal domain of ligase-like"/>
    <property type="match status" value="1"/>
</dbReference>
<comment type="caution">
    <text evidence="4">The sequence shown here is derived from an EMBL/GenBank/DDBJ whole genome shotgun (WGS) entry which is preliminary data.</text>
</comment>
<sequence>MQENQSLWRSRRSTATVRAKSEVKRLILTYFEVVVDFLMHISGLTSKNLYPMLRLFTQAHQNPSKTAIIDSYGTYSYQDLSFKSDQVAFHLLSGKTDLLQTRVAFMVSPGIDYAAIQWGIWKAGGIAVPLCITYPLPSLSYVIEDTQAEFVIAGPEYEAILRDYAIGKNLRWLTLAELKQPISEKLLPDFSTDRGAMILYTSGTTSLPKGVLTTHANIESQVSTLIDAWEWSAEDYTLCLLPLHHVHGIINVLSCALWAGATVHFLHPFDARQVFEIFLQGKVNVFMAVPTIYFKLISEFESRSELEKVQLHESMKRFRLMVSGSAALPVSVMESWQKISGHYLLERYGMTEIGMAISNPYDGQRRAGYIGKPLPGVSARLVDEQNQEVAAGQPGEIQIKGASVFKEYWGKPEATAKTFTEDGWFKTGDIAVIEDSYFRILGRDSVDIIKSGGYKISALEIEEILRKHPMIKDCAVVGMPEEEWGELVVAGIIPFGEIDTKALNHWMREQMPAYKTPRKYLILEELPRNAMGKVVKNDLKKLFA</sequence>
<dbReference type="GO" id="GO:0006631">
    <property type="term" value="P:fatty acid metabolic process"/>
    <property type="evidence" value="ECO:0007669"/>
    <property type="project" value="TreeGrafter"/>
</dbReference>
<dbReference type="Proteomes" id="UP000248917">
    <property type="component" value="Unassembled WGS sequence"/>
</dbReference>
<reference evidence="4 5" key="1">
    <citation type="submission" date="2018-06" db="EMBL/GenBank/DDBJ databases">
        <title>Genomic Encyclopedia of Archaeal and Bacterial Type Strains, Phase II (KMG-II): from individual species to whole genera.</title>
        <authorList>
            <person name="Goeker M."/>
        </authorList>
    </citation>
    <scope>NUCLEOTIDE SEQUENCE [LARGE SCALE GENOMIC DNA]</scope>
    <source>
        <strain evidence="4 5">T4</strain>
    </source>
</reference>
<name>A0A326RM09_9BACT</name>
<dbReference type="Gene3D" id="3.30.300.30">
    <property type="match status" value="1"/>
</dbReference>
<comment type="similarity">
    <text evidence="1">Belongs to the ATP-dependent AMP-binding enzyme family.</text>
</comment>
<evidence type="ECO:0000259" key="3">
    <source>
        <dbReference type="Pfam" id="PF13193"/>
    </source>
</evidence>
<dbReference type="GO" id="GO:0031956">
    <property type="term" value="F:medium-chain fatty acid-CoA ligase activity"/>
    <property type="evidence" value="ECO:0007669"/>
    <property type="project" value="TreeGrafter"/>
</dbReference>
<dbReference type="EMBL" id="QKTX01000012">
    <property type="protein sequence ID" value="PZV80312.1"/>
    <property type="molecule type" value="Genomic_DNA"/>
</dbReference>
<evidence type="ECO:0000256" key="1">
    <source>
        <dbReference type="ARBA" id="ARBA00006432"/>
    </source>
</evidence>
<proteinExistence type="inferred from homology"/>
<dbReference type="Pfam" id="PF13193">
    <property type="entry name" value="AMP-binding_C"/>
    <property type="match status" value="1"/>
</dbReference>
<dbReference type="InterPro" id="IPR020845">
    <property type="entry name" value="AMP-binding_CS"/>
</dbReference>
<feature type="domain" description="AMP-binding enzyme C-terminal" evidence="3">
    <location>
        <begin position="460"/>
        <end position="533"/>
    </location>
</feature>
<dbReference type="PANTHER" id="PTHR43201:SF8">
    <property type="entry name" value="ACYL-COA SYNTHETASE FAMILY MEMBER 3"/>
    <property type="match status" value="1"/>
</dbReference>
<dbReference type="PROSITE" id="PS00455">
    <property type="entry name" value="AMP_BINDING"/>
    <property type="match status" value="1"/>
</dbReference>
<dbReference type="InterPro" id="IPR045851">
    <property type="entry name" value="AMP-bd_C_sf"/>
</dbReference>
<gene>
    <name evidence="4" type="ORF">CLV31_11279</name>
</gene>